<feature type="compositionally biased region" description="Basic and acidic residues" evidence="1">
    <location>
        <begin position="41"/>
        <end position="53"/>
    </location>
</feature>
<protein>
    <recommendedName>
        <fullName evidence="4">FAD-dependent oxidoreductase</fullName>
    </recommendedName>
</protein>
<reference evidence="2 3" key="1">
    <citation type="journal article" date="2018" name="ACS Chem. Biol.">
        <title>Ketoreductase domain dysfunction expands chemodiversity: malyngamide biosynthesis in the cyanobacterium Okeania hirsuta.</title>
        <authorList>
            <person name="Moss N.A."/>
            <person name="Leao T."/>
            <person name="Rankin M."/>
            <person name="McCullough T.M."/>
            <person name="Qu P."/>
            <person name="Korobeynikov A."/>
            <person name="Smith J.L."/>
            <person name="Gerwick L."/>
            <person name="Gerwick W.H."/>
        </authorList>
    </citation>
    <scope>NUCLEOTIDE SEQUENCE [LARGE SCALE GENOMIC DNA]</scope>
    <source>
        <strain evidence="2 3">PAB10Feb10-1</strain>
    </source>
</reference>
<dbReference type="EMBL" id="RCBY01000528">
    <property type="protein sequence ID" value="RQH16938.1"/>
    <property type="molecule type" value="Genomic_DNA"/>
</dbReference>
<evidence type="ECO:0000313" key="2">
    <source>
        <dbReference type="EMBL" id="RQH16938.1"/>
    </source>
</evidence>
<sequence length="112" mass="12419">MISKLCFGKRRQAISCSKNLSVLGGRIGESRRAVFRGESSSGKDRRGDATRDKVVSGGGFKVDAYVFACGPWMPKLFPDLLTDTISISRQEIHYFGLPAYPTLTKHLTFRFG</sequence>
<dbReference type="Gene3D" id="3.30.9.10">
    <property type="entry name" value="D-Amino Acid Oxidase, subunit A, domain 2"/>
    <property type="match status" value="1"/>
</dbReference>
<feature type="region of interest" description="Disordered" evidence="1">
    <location>
        <begin position="34"/>
        <end position="53"/>
    </location>
</feature>
<organism evidence="2 3">
    <name type="scientific">Okeania hirsuta</name>
    <dbReference type="NCBI Taxonomy" id="1458930"/>
    <lineage>
        <taxon>Bacteria</taxon>
        <taxon>Bacillati</taxon>
        <taxon>Cyanobacteriota</taxon>
        <taxon>Cyanophyceae</taxon>
        <taxon>Oscillatoriophycideae</taxon>
        <taxon>Oscillatoriales</taxon>
        <taxon>Microcoleaceae</taxon>
        <taxon>Okeania</taxon>
    </lineage>
</organism>
<dbReference type="Proteomes" id="UP000269154">
    <property type="component" value="Unassembled WGS sequence"/>
</dbReference>
<evidence type="ECO:0000313" key="3">
    <source>
        <dbReference type="Proteomes" id="UP000269154"/>
    </source>
</evidence>
<proteinExistence type="predicted"/>
<evidence type="ECO:0008006" key="4">
    <source>
        <dbReference type="Google" id="ProtNLM"/>
    </source>
</evidence>
<dbReference type="Gene3D" id="3.50.50.60">
    <property type="entry name" value="FAD/NAD(P)-binding domain"/>
    <property type="match status" value="1"/>
</dbReference>
<gene>
    <name evidence="2" type="ORF">D5R40_33625</name>
</gene>
<accession>A0A3N6NX23</accession>
<evidence type="ECO:0000256" key="1">
    <source>
        <dbReference type="SAM" id="MobiDB-lite"/>
    </source>
</evidence>
<keyword evidence="3" id="KW-1185">Reference proteome</keyword>
<name>A0A3N6NX23_9CYAN</name>
<comment type="caution">
    <text evidence="2">The sequence shown here is derived from an EMBL/GenBank/DDBJ whole genome shotgun (WGS) entry which is preliminary data.</text>
</comment>
<dbReference type="InterPro" id="IPR036188">
    <property type="entry name" value="FAD/NAD-bd_sf"/>
</dbReference>
<dbReference type="AlphaFoldDB" id="A0A3N6NX23"/>